<keyword evidence="5 8" id="KW-0255">Endonuclease</keyword>
<evidence type="ECO:0000259" key="9">
    <source>
        <dbReference type="Pfam" id="PF01035"/>
    </source>
</evidence>
<keyword evidence="4 8" id="KW-0540">Nuclease</keyword>
<evidence type="ECO:0000313" key="10">
    <source>
        <dbReference type="EMBL" id="MCC5446838.1"/>
    </source>
</evidence>
<comment type="subcellular location">
    <subcellularLocation>
        <location evidence="2 8">Cytoplasm</location>
    </subcellularLocation>
</comment>
<protein>
    <recommendedName>
        <fullName evidence="8">Endonuclease V</fullName>
        <ecNumber evidence="8">3.1.21.7</ecNumber>
    </recommendedName>
    <alternativeName>
        <fullName evidence="8">Deoxyinosine 3'endonuclease</fullName>
    </alternativeName>
    <alternativeName>
        <fullName evidence="8">Deoxyribonuclease V</fullName>
        <shortName evidence="8">DNase V</shortName>
    </alternativeName>
</protein>
<dbReference type="Gene3D" id="1.10.10.10">
    <property type="entry name" value="Winged helix-like DNA-binding domain superfamily/Winged helix DNA-binding domain"/>
    <property type="match status" value="1"/>
</dbReference>
<dbReference type="Proteomes" id="UP000245509">
    <property type="component" value="Unassembled WGS sequence"/>
</dbReference>
<keyword evidence="3 8" id="KW-0963">Cytoplasm</keyword>
<dbReference type="Pfam" id="PF01035">
    <property type="entry name" value="DNA_binding_1"/>
    <property type="match status" value="1"/>
</dbReference>
<comment type="cofactor">
    <cofactor evidence="8">
        <name>Mg(2+)</name>
        <dbReference type="ChEBI" id="CHEBI:18420"/>
    </cofactor>
</comment>
<reference evidence="10" key="2">
    <citation type="submission" date="2017-05" db="EMBL/GenBank/DDBJ databases">
        <authorList>
            <person name="Munson-Mcgee J.H."/>
        </authorList>
    </citation>
    <scope>NUCLEOTIDE SEQUENCE</scope>
    <source>
        <strain evidence="10">SCGC AB-777_F03</strain>
    </source>
</reference>
<dbReference type="GO" id="GO:0005737">
    <property type="term" value="C:cytoplasm"/>
    <property type="evidence" value="ECO:0007669"/>
    <property type="project" value="UniProtKB-SubCell"/>
</dbReference>
<dbReference type="Gene3D" id="3.30.2170.10">
    <property type="entry name" value="archaeoglobus fulgidus dsm 4304 superfamily"/>
    <property type="match status" value="1"/>
</dbReference>
<feature type="domain" description="Methylated-DNA-[protein]-cysteine S-methyltransferase DNA binding" evidence="9">
    <location>
        <begin position="9"/>
        <end position="74"/>
    </location>
</feature>
<keyword evidence="6 8" id="KW-0227">DNA damage</keyword>
<dbReference type="AlphaFoldDB" id="A0A2T9WLX6"/>
<evidence type="ECO:0000256" key="7">
    <source>
        <dbReference type="ARBA" id="ARBA00022801"/>
    </source>
</evidence>
<reference evidence="11" key="1">
    <citation type="journal article" date="2015" name="Appl. Environ. Microbiol.">
        <title>Nanoarchaeota, Their Sulfolobales Host, and Nanoarchaeota Virus Distribution across Yellowstone National Park Hot Springs.</title>
        <authorList>
            <person name="Munson-McGee J.H."/>
            <person name="Field E.K."/>
            <person name="Bateson M."/>
            <person name="Rooney C."/>
            <person name="Stepanauskas R."/>
            <person name="Young M.J."/>
        </authorList>
    </citation>
    <scope>NUCLEOTIDE SEQUENCE [LARGE SCALE GENOMIC DNA]</scope>
    <source>
        <strain evidence="11">SCGC AB-777_F03</strain>
    </source>
</reference>
<evidence type="ECO:0000313" key="11">
    <source>
        <dbReference type="EMBL" id="PVU68834.1"/>
    </source>
</evidence>
<dbReference type="GO" id="GO:0000287">
    <property type="term" value="F:magnesium ion binding"/>
    <property type="evidence" value="ECO:0007669"/>
    <property type="project" value="UniProtKB-UniRule"/>
</dbReference>
<evidence type="ECO:0000256" key="4">
    <source>
        <dbReference type="ARBA" id="ARBA00022722"/>
    </source>
</evidence>
<gene>
    <name evidence="8" type="primary">nfi</name>
    <name evidence="10" type="ORF">DDW03_000235</name>
    <name evidence="11" type="ORF">DDW03_00635</name>
</gene>
<dbReference type="InterPro" id="IPR036217">
    <property type="entry name" value="MethylDNA_cys_MeTrfase_DNAb"/>
</dbReference>
<evidence type="ECO:0000256" key="1">
    <source>
        <dbReference type="ARBA" id="ARBA00001835"/>
    </source>
</evidence>
<evidence type="ECO:0000256" key="3">
    <source>
        <dbReference type="ARBA" id="ARBA00022490"/>
    </source>
</evidence>
<evidence type="ECO:0000256" key="2">
    <source>
        <dbReference type="ARBA" id="ARBA00004496"/>
    </source>
</evidence>
<comment type="function">
    <text evidence="8">DNA repair enzyme involved in the repair of deaminated bases. Selectively cleaves double-stranded DNA at the second phosphodiester bond 3' to a deoxyinosine leaving behind the intact lesion on the nicked DNA.</text>
</comment>
<reference evidence="11" key="3">
    <citation type="submission" date="2017-05" db="EMBL/GenBank/DDBJ databases">
        <authorList>
            <person name="Song R."/>
            <person name="Chenine A.L."/>
            <person name="Ruprecht R.M."/>
        </authorList>
    </citation>
    <scope>NUCLEOTIDE SEQUENCE</scope>
    <source>
        <strain evidence="11">SCGC AB-777_F03</strain>
    </source>
</reference>
<evidence type="ECO:0000256" key="8">
    <source>
        <dbReference type="HAMAP-Rule" id="MF_00801"/>
    </source>
</evidence>
<feature type="binding site" evidence="8">
    <location>
        <position position="194"/>
    </location>
    <ligand>
        <name>Mg(2+)</name>
        <dbReference type="ChEBI" id="CHEBI:18420"/>
    </ligand>
</feature>
<dbReference type="CDD" id="cd06559">
    <property type="entry name" value="Endonuclease_V"/>
    <property type="match status" value="1"/>
</dbReference>
<dbReference type="HAMAP" id="MF_00801">
    <property type="entry name" value="Endonuclease_5"/>
    <property type="match status" value="1"/>
</dbReference>
<keyword evidence="7 8" id="KW-0378">Hydrolase</keyword>
<dbReference type="InterPro" id="IPR036388">
    <property type="entry name" value="WH-like_DNA-bd_sf"/>
</dbReference>
<dbReference type="PANTHER" id="PTHR28511">
    <property type="entry name" value="ENDONUCLEASE V"/>
    <property type="match status" value="1"/>
</dbReference>
<dbReference type="GO" id="GO:0006281">
    <property type="term" value="P:DNA repair"/>
    <property type="evidence" value="ECO:0007669"/>
    <property type="project" value="UniProtKB-UniRule"/>
</dbReference>
<dbReference type="PANTHER" id="PTHR28511:SF1">
    <property type="entry name" value="ENDONUCLEASE V"/>
    <property type="match status" value="1"/>
</dbReference>
<reference evidence="10" key="4">
    <citation type="submission" date="2021-11" db="EMBL/GenBank/DDBJ databases">
        <authorList>
            <person name="Munson-Mcgee J."/>
            <person name="Field E."/>
            <person name="Bateson M."/>
            <person name="Rooney C."/>
            <person name="Stepanauskas R."/>
            <person name="Young M."/>
        </authorList>
    </citation>
    <scope>NUCLEOTIDE SEQUENCE</scope>
    <source>
        <strain evidence="10">SCGC AB-777_F03</strain>
    </source>
</reference>
<dbReference type="EC" id="3.1.21.7" evidence="8"/>
<comment type="similarity">
    <text evidence="8">Belongs to the endonuclease V family.</text>
</comment>
<dbReference type="RefSeq" id="WP_228615056.1">
    <property type="nucleotide sequence ID" value="NZ_QEFP02000003.1"/>
</dbReference>
<comment type="caution">
    <text evidence="11">The sequence shown here is derived from an EMBL/GenBank/DDBJ whole genome shotgun (WGS) entry which is preliminary data.</text>
</comment>
<dbReference type="GO" id="GO:0003727">
    <property type="term" value="F:single-stranded RNA binding"/>
    <property type="evidence" value="ECO:0007669"/>
    <property type="project" value="TreeGrafter"/>
</dbReference>
<dbReference type="InterPro" id="IPR007581">
    <property type="entry name" value="Endonuclease-V"/>
</dbReference>
<name>A0A2T9WLX6_NANST</name>
<dbReference type="EMBL" id="QEFP02000003">
    <property type="protein sequence ID" value="MCC5446838.1"/>
    <property type="molecule type" value="Genomic_DNA"/>
</dbReference>
<organism evidence="11">
    <name type="scientific">Nanobsidianus stetteri</name>
    <dbReference type="NCBI Taxonomy" id="1294122"/>
    <lineage>
        <taxon>Archaea</taxon>
        <taxon>Nanobdellota</taxon>
        <taxon>Candidatus Nanoarchaeia</taxon>
        <taxon>Nanoarchaeales</taxon>
        <taxon>Nanopusillaceae</taxon>
        <taxon>Candidatus Nanobsidianus</taxon>
    </lineage>
</organism>
<dbReference type="SUPFAM" id="SSF46767">
    <property type="entry name" value="Methylated DNA-protein cysteine methyltransferase, C-terminal domain"/>
    <property type="match status" value="1"/>
</dbReference>
<dbReference type="InterPro" id="IPR014048">
    <property type="entry name" value="MethylDNA_cys_MeTrfase_DNA-bd"/>
</dbReference>
<dbReference type="EMBL" id="QEFP01000002">
    <property type="protein sequence ID" value="PVU68834.1"/>
    <property type="molecule type" value="Genomic_DNA"/>
</dbReference>
<dbReference type="GO" id="GO:0043737">
    <property type="term" value="F:deoxyribonuclease V activity"/>
    <property type="evidence" value="ECO:0007669"/>
    <property type="project" value="UniProtKB-UniRule"/>
</dbReference>
<feature type="site" description="Interaction with target DNA" evidence="8">
    <location>
        <position position="164"/>
    </location>
</feature>
<dbReference type="Pfam" id="PF04493">
    <property type="entry name" value="Endonuclease_5"/>
    <property type="match status" value="1"/>
</dbReference>
<keyword evidence="8" id="KW-0460">Magnesium</keyword>
<accession>A0A2T9WLX6</accession>
<sequence length="297" mass="34466">MHEIIEELSKLINSIPYGKVTTFKILSEYLGDTYSIKFIINYYKKINGPWWRVVNSDGIINNKIQEELLKKEGVEIVNNKIINLEKYLFNNFNVKEKILKKYRKIQEELAKKIVLEDKINDINLIGGVDLSYKDDIGYVVYVILDKNLELINEYIFKEKVEFPYIPSFLAFRDGEPIIKTFNKIKEKIDILFVNGHGISHPFKLGLASYVGVKLNIPTIGITKKLLSGNVIDNKIIINNEIRAYKIEKFGEIIYSSPGNLISLEKTKELSEKYWISGKYPEPIRLADIISKKIKHME</sequence>
<keyword evidence="8" id="KW-0234">DNA repair</keyword>
<comment type="catalytic activity">
    <reaction evidence="1 8">
        <text>Endonucleolytic cleavage at apurinic or apyrimidinic sites to products with a 5'-phosphate.</text>
        <dbReference type="EC" id="3.1.21.7"/>
    </reaction>
</comment>
<evidence type="ECO:0000256" key="6">
    <source>
        <dbReference type="ARBA" id="ARBA00022763"/>
    </source>
</evidence>
<feature type="binding site" evidence="8">
    <location>
        <position position="129"/>
    </location>
    <ligand>
        <name>Mg(2+)</name>
        <dbReference type="ChEBI" id="CHEBI:18420"/>
    </ligand>
</feature>
<keyword evidence="8" id="KW-0479">Metal-binding</keyword>
<evidence type="ECO:0000256" key="5">
    <source>
        <dbReference type="ARBA" id="ARBA00022759"/>
    </source>
</evidence>
<proteinExistence type="inferred from homology"/>
<dbReference type="GO" id="GO:0016891">
    <property type="term" value="F:RNA endonuclease activity producing 5'-phosphomonoesters, hydrolytic mechanism"/>
    <property type="evidence" value="ECO:0007669"/>
    <property type="project" value="TreeGrafter"/>
</dbReference>